<name>A0ABY1HCT3_9GAMM</name>
<protein>
    <submittedName>
        <fullName evidence="2">Hypothetical transposase</fullName>
    </submittedName>
</protein>
<dbReference type="InterPro" id="IPR004291">
    <property type="entry name" value="Transposase_IS66_central"/>
</dbReference>
<evidence type="ECO:0000313" key="3">
    <source>
        <dbReference type="Proteomes" id="UP000182660"/>
    </source>
</evidence>
<accession>A0ABY1HCT3</accession>
<feature type="non-terminal residue" evidence="2">
    <location>
        <position position="56"/>
    </location>
</feature>
<evidence type="ECO:0000313" key="2">
    <source>
        <dbReference type="EMBL" id="SGY87126.1"/>
    </source>
</evidence>
<evidence type="ECO:0000259" key="1">
    <source>
        <dbReference type="Pfam" id="PF03050"/>
    </source>
</evidence>
<organism evidence="2 3">
    <name type="scientific">Moritella viscosa</name>
    <dbReference type="NCBI Taxonomy" id="80854"/>
    <lineage>
        <taxon>Bacteria</taxon>
        <taxon>Pseudomonadati</taxon>
        <taxon>Pseudomonadota</taxon>
        <taxon>Gammaproteobacteria</taxon>
        <taxon>Alteromonadales</taxon>
        <taxon>Moritellaceae</taxon>
        <taxon>Moritella</taxon>
    </lineage>
</organism>
<keyword evidence="3" id="KW-1185">Reference proteome</keyword>
<comment type="caution">
    <text evidence="2">The sequence shown here is derived from an EMBL/GenBank/DDBJ whole genome shotgun (WGS) entry which is preliminary data.</text>
</comment>
<gene>
    <name evidence="2" type="ORF">MT2528_1204</name>
</gene>
<dbReference type="Pfam" id="PF03050">
    <property type="entry name" value="DDE_Tnp_IS66"/>
    <property type="match status" value="1"/>
</dbReference>
<dbReference type="Proteomes" id="UP000182660">
    <property type="component" value="Unassembled WGS sequence"/>
</dbReference>
<reference evidence="2 3" key="1">
    <citation type="submission" date="2016-11" db="EMBL/GenBank/DDBJ databases">
        <authorList>
            <person name="Klemetsen T."/>
        </authorList>
    </citation>
    <scope>NUCLEOTIDE SEQUENCE [LARGE SCALE GENOMIC DNA]</scope>
    <source>
        <strain evidence="2">MT 2528</strain>
    </source>
</reference>
<dbReference type="EMBL" id="FPLJ01000033">
    <property type="protein sequence ID" value="SGY87126.1"/>
    <property type="molecule type" value="Genomic_DNA"/>
</dbReference>
<feature type="domain" description="Transposase IS66 central" evidence="1">
    <location>
        <begin position="11"/>
        <end position="53"/>
    </location>
</feature>
<proteinExistence type="predicted"/>
<sequence length="56" mass="6224">MAPIPATVIPKIIASTSLLNQIVTCKYQFGLPLYRQETMLSDIGIELSRQTMLSDI</sequence>